<evidence type="ECO:0000256" key="3">
    <source>
        <dbReference type="ARBA" id="ARBA00022741"/>
    </source>
</evidence>
<organism evidence="6 7">
    <name type="scientific">Catenovulum sediminis</name>
    <dbReference type="NCBI Taxonomy" id="1740262"/>
    <lineage>
        <taxon>Bacteria</taxon>
        <taxon>Pseudomonadati</taxon>
        <taxon>Pseudomonadota</taxon>
        <taxon>Gammaproteobacteria</taxon>
        <taxon>Alteromonadales</taxon>
        <taxon>Alteromonadaceae</taxon>
        <taxon>Catenovulum</taxon>
    </lineage>
</organism>
<evidence type="ECO:0000313" key="6">
    <source>
        <dbReference type="EMBL" id="MER2490609.1"/>
    </source>
</evidence>
<accession>A0ABV1RCF2</accession>
<dbReference type="Proteomes" id="UP001467690">
    <property type="component" value="Unassembled WGS sequence"/>
</dbReference>
<evidence type="ECO:0000256" key="2">
    <source>
        <dbReference type="ARBA" id="ARBA00022448"/>
    </source>
</evidence>
<dbReference type="PROSITE" id="PS50893">
    <property type="entry name" value="ABC_TRANSPORTER_2"/>
    <property type="match status" value="1"/>
</dbReference>
<proteinExistence type="inferred from homology"/>
<dbReference type="SMART" id="SM00382">
    <property type="entry name" value="AAA"/>
    <property type="match status" value="1"/>
</dbReference>
<dbReference type="InterPro" id="IPR017871">
    <property type="entry name" value="ABC_transporter-like_CS"/>
</dbReference>
<dbReference type="CDD" id="cd03255">
    <property type="entry name" value="ABC_MJ0796_LolCDE_FtsE"/>
    <property type="match status" value="1"/>
</dbReference>
<dbReference type="EMBL" id="JBELOE010000061">
    <property type="protein sequence ID" value="MER2490609.1"/>
    <property type="molecule type" value="Genomic_DNA"/>
</dbReference>
<evidence type="ECO:0000313" key="7">
    <source>
        <dbReference type="Proteomes" id="UP001467690"/>
    </source>
</evidence>
<comment type="caution">
    <text evidence="6">The sequence shown here is derived from an EMBL/GenBank/DDBJ whole genome shotgun (WGS) entry which is preliminary data.</text>
</comment>
<dbReference type="InterPro" id="IPR003439">
    <property type="entry name" value="ABC_transporter-like_ATP-bd"/>
</dbReference>
<keyword evidence="7" id="KW-1185">Reference proteome</keyword>
<dbReference type="GO" id="GO:0005524">
    <property type="term" value="F:ATP binding"/>
    <property type="evidence" value="ECO:0007669"/>
    <property type="project" value="UniProtKB-KW"/>
</dbReference>
<sequence length="221" mass="24697">MIELQDVNKHYAIYRDKLPVINNINMVIGSGEMVSIIGRSGSGKSTLLNLIGCLDTVSSGKIMVNNQDVSSLDSNGMANLRNERFGFVFQSFNLIARSSAIKNVEVPMIYKGIPKKERIERAEKTLAKLNMFDRKEHYPRQLSGGQQQRVAIARALVNKPDIILADEPTGALDSKNANEIMQIFRELTQEGKTVIIVTHDPKVAEQSDRVFEMEDGYLKGQ</sequence>
<evidence type="ECO:0000256" key="1">
    <source>
        <dbReference type="ARBA" id="ARBA00005417"/>
    </source>
</evidence>
<dbReference type="PANTHER" id="PTHR42798">
    <property type="entry name" value="LIPOPROTEIN-RELEASING SYSTEM ATP-BINDING PROTEIN LOLD"/>
    <property type="match status" value="1"/>
</dbReference>
<dbReference type="PROSITE" id="PS00211">
    <property type="entry name" value="ABC_TRANSPORTER_1"/>
    <property type="match status" value="1"/>
</dbReference>
<reference evidence="6 7" key="1">
    <citation type="submission" date="2024-06" db="EMBL/GenBank/DDBJ databases">
        <authorList>
            <person name="Chen R.Y."/>
        </authorList>
    </citation>
    <scope>NUCLEOTIDE SEQUENCE [LARGE SCALE GENOMIC DNA]</scope>
    <source>
        <strain evidence="6 7">D2</strain>
    </source>
</reference>
<dbReference type="InterPro" id="IPR003593">
    <property type="entry name" value="AAA+_ATPase"/>
</dbReference>
<dbReference type="Gene3D" id="3.40.50.300">
    <property type="entry name" value="P-loop containing nucleotide triphosphate hydrolases"/>
    <property type="match status" value="1"/>
</dbReference>
<keyword evidence="3" id="KW-0547">Nucleotide-binding</keyword>
<feature type="domain" description="ABC transporter" evidence="5">
    <location>
        <begin position="2"/>
        <end position="221"/>
    </location>
</feature>
<dbReference type="Pfam" id="PF00005">
    <property type="entry name" value="ABC_tran"/>
    <property type="match status" value="1"/>
</dbReference>
<evidence type="ECO:0000259" key="5">
    <source>
        <dbReference type="PROSITE" id="PS50893"/>
    </source>
</evidence>
<protein>
    <submittedName>
        <fullName evidence="6">ABC transporter ATP-binding protein</fullName>
    </submittedName>
</protein>
<dbReference type="InterPro" id="IPR017911">
    <property type="entry name" value="MacB-like_ATP-bd"/>
</dbReference>
<comment type="similarity">
    <text evidence="1">Belongs to the ABC transporter superfamily.</text>
</comment>
<dbReference type="PANTHER" id="PTHR42798:SF6">
    <property type="entry name" value="CELL DIVISION ATP-BINDING PROTEIN FTSE"/>
    <property type="match status" value="1"/>
</dbReference>
<gene>
    <name evidence="6" type="ORF">ABS311_01750</name>
</gene>
<keyword evidence="4 6" id="KW-0067">ATP-binding</keyword>
<dbReference type="InterPro" id="IPR027417">
    <property type="entry name" value="P-loop_NTPase"/>
</dbReference>
<keyword evidence="2" id="KW-0813">Transport</keyword>
<dbReference type="SUPFAM" id="SSF52540">
    <property type="entry name" value="P-loop containing nucleoside triphosphate hydrolases"/>
    <property type="match status" value="1"/>
</dbReference>
<evidence type="ECO:0000256" key="4">
    <source>
        <dbReference type="ARBA" id="ARBA00022840"/>
    </source>
</evidence>
<name>A0ABV1RCF2_9ALTE</name>
<dbReference type="RefSeq" id="WP_143871828.1">
    <property type="nucleotide sequence ID" value="NZ_CP041660.1"/>
</dbReference>